<keyword evidence="3 8" id="KW-0732">Signal</keyword>
<keyword evidence="5" id="KW-0788">Thiol protease</keyword>
<dbReference type="PANTHER" id="PTHR47053">
    <property type="entry name" value="MUREIN DD-ENDOPEPTIDASE MEPH-RELATED"/>
    <property type="match status" value="1"/>
</dbReference>
<dbReference type="PROSITE" id="PS51935">
    <property type="entry name" value="NLPC_P60"/>
    <property type="match status" value="1"/>
</dbReference>
<dbReference type="InterPro" id="IPR051202">
    <property type="entry name" value="Peptidase_C40"/>
</dbReference>
<dbReference type="InterPro" id="IPR057309">
    <property type="entry name" value="PcsB_CC"/>
</dbReference>
<keyword evidence="4" id="KW-0378">Hydrolase</keyword>
<dbReference type="eggNOG" id="COG3883">
    <property type="taxonomic scope" value="Bacteria"/>
</dbReference>
<dbReference type="EMBL" id="AAXB02000020">
    <property type="protein sequence ID" value="EDM61916.1"/>
    <property type="molecule type" value="Genomic_DNA"/>
</dbReference>
<comment type="similarity">
    <text evidence="1">Belongs to the peptidase C40 family.</text>
</comment>
<sequence>MSMNKHGIRLITAVVTSSMIVTPVLAAPSVDDLKKEKASKQNEVSSLQSQLTTLMGKVNTLESELIQTGEDITKAQSDLVVAQKKEKEQYAAMKKRIKYMYEAGNDSAFETLVTSDDFTDLLSKAEYVQNVHSYDRKQLQEYVETKQQISDLKDSLEKDQKELESKQAEYEKQGDNLNNLITSKSAEVANLDSEIQAAAEAAAKEAAERAAKEAAEKAAKEAAKKQQASAANNSTSSNRHNSTTSNNTTSNKNNTSNTTRPSGNNTSSSTTKPSGNNTSSNTTSGSNANGGTIVSRAYSQLGKPYVWSACGPSSFDCSGFVSYCLTGSYTRLGTTLTFMGWTRVSNPQPGDVVTTATHCGIYIGNGQMIHAPHTGDVVKVGPVQSGMIYVRR</sequence>
<comment type="caution">
    <text evidence="10">The sequence shown here is derived from an EMBL/GenBank/DDBJ whole genome shotgun (WGS) entry which is preliminary data.</text>
</comment>
<feature type="region of interest" description="Disordered" evidence="7">
    <location>
        <begin position="212"/>
        <end position="290"/>
    </location>
</feature>
<evidence type="ECO:0000256" key="8">
    <source>
        <dbReference type="SAM" id="SignalP"/>
    </source>
</evidence>
<evidence type="ECO:0000313" key="10">
    <source>
        <dbReference type="EMBL" id="EDM61916.1"/>
    </source>
</evidence>
<dbReference type="Pfam" id="PF00877">
    <property type="entry name" value="NLPC_P60"/>
    <property type="match status" value="1"/>
</dbReference>
<evidence type="ECO:0000256" key="6">
    <source>
        <dbReference type="SAM" id="Coils"/>
    </source>
</evidence>
<keyword evidence="2" id="KW-0645">Protease</keyword>
<feature type="domain" description="NlpC/P60" evidence="9">
    <location>
        <begin position="287"/>
        <end position="392"/>
    </location>
</feature>
<evidence type="ECO:0000256" key="3">
    <source>
        <dbReference type="ARBA" id="ARBA00022729"/>
    </source>
</evidence>
<dbReference type="HOGENOM" id="CLU_034085_0_2_9"/>
<dbReference type="eggNOG" id="COG0791">
    <property type="taxonomic scope" value="Bacteria"/>
</dbReference>
<reference evidence="10 11" key="1">
    <citation type="submission" date="2007-03" db="EMBL/GenBank/DDBJ databases">
        <authorList>
            <person name="Fulton L."/>
            <person name="Clifton S."/>
            <person name="Fulton B."/>
            <person name="Xu J."/>
            <person name="Minx P."/>
            <person name="Pepin K.H."/>
            <person name="Johnson M."/>
            <person name="Thiruvilangam P."/>
            <person name="Bhonagiri V."/>
            <person name="Nash W.E."/>
            <person name="Mardis E.R."/>
            <person name="Wilson R.K."/>
        </authorList>
    </citation>
    <scope>NUCLEOTIDE SEQUENCE [LARGE SCALE GENOMIC DNA]</scope>
    <source>
        <strain evidence="10 11">DSM 13814</strain>
    </source>
</reference>
<dbReference type="InterPro" id="IPR000064">
    <property type="entry name" value="NLP_P60_dom"/>
</dbReference>
<organism evidence="10 11">
    <name type="scientific">Dorea longicatena DSM 13814</name>
    <dbReference type="NCBI Taxonomy" id="411462"/>
    <lineage>
        <taxon>Bacteria</taxon>
        <taxon>Bacillati</taxon>
        <taxon>Bacillota</taxon>
        <taxon>Clostridia</taxon>
        <taxon>Lachnospirales</taxon>
        <taxon>Lachnospiraceae</taxon>
        <taxon>Dorea</taxon>
    </lineage>
</organism>
<feature type="compositionally biased region" description="Low complexity" evidence="7">
    <location>
        <begin position="225"/>
        <end position="290"/>
    </location>
</feature>
<dbReference type="Gene3D" id="6.10.250.3150">
    <property type="match status" value="1"/>
</dbReference>
<protein>
    <submittedName>
        <fullName evidence="10">NlpC/P60 family protein</fullName>
    </submittedName>
</protein>
<evidence type="ECO:0000256" key="2">
    <source>
        <dbReference type="ARBA" id="ARBA00022670"/>
    </source>
</evidence>
<feature type="signal peptide" evidence="8">
    <location>
        <begin position="1"/>
        <end position="26"/>
    </location>
</feature>
<dbReference type="GO" id="GO:0006508">
    <property type="term" value="P:proteolysis"/>
    <property type="evidence" value="ECO:0007669"/>
    <property type="project" value="UniProtKB-KW"/>
</dbReference>
<evidence type="ECO:0000256" key="7">
    <source>
        <dbReference type="SAM" id="MobiDB-lite"/>
    </source>
</evidence>
<accession>A6BK49</accession>
<dbReference type="InterPro" id="IPR038765">
    <property type="entry name" value="Papain-like_cys_pep_sf"/>
</dbReference>
<dbReference type="Gene3D" id="3.90.1720.10">
    <property type="entry name" value="endopeptidase domain like (from Nostoc punctiforme)"/>
    <property type="match status" value="1"/>
</dbReference>
<evidence type="ECO:0000256" key="4">
    <source>
        <dbReference type="ARBA" id="ARBA00022801"/>
    </source>
</evidence>
<feature type="coiled-coil region" evidence="6">
    <location>
        <begin position="30"/>
        <end position="64"/>
    </location>
</feature>
<dbReference type="Proteomes" id="UP000004016">
    <property type="component" value="Unassembled WGS sequence"/>
</dbReference>
<dbReference type="PANTHER" id="PTHR47053:SF1">
    <property type="entry name" value="MUREIN DD-ENDOPEPTIDASE MEPH-RELATED"/>
    <property type="match status" value="1"/>
</dbReference>
<feature type="chain" id="PRO_5002690339" evidence="8">
    <location>
        <begin position="27"/>
        <end position="392"/>
    </location>
</feature>
<evidence type="ECO:0000256" key="5">
    <source>
        <dbReference type="ARBA" id="ARBA00022807"/>
    </source>
</evidence>
<dbReference type="GO" id="GO:0008234">
    <property type="term" value="F:cysteine-type peptidase activity"/>
    <property type="evidence" value="ECO:0007669"/>
    <property type="project" value="UniProtKB-KW"/>
</dbReference>
<evidence type="ECO:0000259" key="9">
    <source>
        <dbReference type="PROSITE" id="PS51935"/>
    </source>
</evidence>
<dbReference type="AlphaFoldDB" id="A6BK49"/>
<feature type="compositionally biased region" description="Basic and acidic residues" evidence="7">
    <location>
        <begin position="212"/>
        <end position="224"/>
    </location>
</feature>
<name>A6BK49_9FIRM</name>
<evidence type="ECO:0000256" key="1">
    <source>
        <dbReference type="ARBA" id="ARBA00007074"/>
    </source>
</evidence>
<reference evidence="10 11" key="2">
    <citation type="submission" date="2007-04" db="EMBL/GenBank/DDBJ databases">
        <title>Draft genome sequence of Dorea longicatena (DSM 13814).</title>
        <authorList>
            <person name="Sudarsanam P."/>
            <person name="Ley R."/>
            <person name="Guruge J."/>
            <person name="Turnbaugh P.J."/>
            <person name="Mahowald M."/>
            <person name="Liep D."/>
            <person name="Gordon J."/>
        </authorList>
    </citation>
    <scope>NUCLEOTIDE SEQUENCE [LARGE SCALE GENOMIC DNA]</scope>
    <source>
        <strain evidence="10 11">DSM 13814</strain>
    </source>
</reference>
<proteinExistence type="inferred from homology"/>
<dbReference type="Pfam" id="PF24568">
    <property type="entry name" value="CC_PcsB"/>
    <property type="match status" value="1"/>
</dbReference>
<keyword evidence="6" id="KW-0175">Coiled coil</keyword>
<dbReference type="SUPFAM" id="SSF54001">
    <property type="entry name" value="Cysteine proteinases"/>
    <property type="match status" value="1"/>
</dbReference>
<gene>
    <name evidence="10" type="ORF">DORLON_02698</name>
</gene>
<evidence type="ECO:0000313" key="11">
    <source>
        <dbReference type="Proteomes" id="UP000004016"/>
    </source>
</evidence>